<gene>
    <name evidence="1" type="ORF">GVT53_17665</name>
</gene>
<dbReference type="AlphaFoldDB" id="A0A6G7J7M0"/>
<evidence type="ECO:0000313" key="2">
    <source>
        <dbReference type="Proteomes" id="UP000502928"/>
    </source>
</evidence>
<sequence length="239" mass="26769">MGEGNFGGPGTDGILKAYAIMGKSADCPEENTLLPINEEEEKIINNLTGKAKCVYDKLNSTNLTELGIIQNTYIAFNDELNHNTYYLTYNLGKLSPNSDGTIPNGITKFLYQNNYEIILNTNQIDNRPPIDIARTILHESIHALLLKHQFGDGQDSFVELFKKYIKATTGTNDLHHSIMRDKYVIPIAKGLQAFDNSSENFSYYENLAWSGLHQELNEVQLNNVVTALQKAYAKGIDCN</sequence>
<keyword evidence="1" id="KW-0482">Metalloprotease</keyword>
<dbReference type="KEGG" id="mut:GVT53_17665"/>
<evidence type="ECO:0000313" key="1">
    <source>
        <dbReference type="EMBL" id="QII46432.1"/>
    </source>
</evidence>
<reference evidence="1 2" key="1">
    <citation type="submission" date="2020-02" db="EMBL/GenBank/DDBJ databases">
        <title>Complete genome of Muricauda sp. 501str8.</title>
        <authorList>
            <person name="Dong B."/>
            <person name="Zhu S."/>
            <person name="Yang J."/>
            <person name="Chen J."/>
        </authorList>
    </citation>
    <scope>NUCLEOTIDE SEQUENCE [LARGE SCALE GENOMIC DNA]</scope>
    <source>
        <strain evidence="1 2">501str8</strain>
    </source>
</reference>
<keyword evidence="1" id="KW-0645">Protease</keyword>
<accession>A0A6G7J7M0</accession>
<name>A0A6G7J7M0_9FLAO</name>
<dbReference type="GO" id="GO:0008237">
    <property type="term" value="F:metallopeptidase activity"/>
    <property type="evidence" value="ECO:0007669"/>
    <property type="project" value="UniProtKB-KW"/>
</dbReference>
<dbReference type="EMBL" id="CP049616">
    <property type="protein sequence ID" value="QII46432.1"/>
    <property type="molecule type" value="Genomic_DNA"/>
</dbReference>
<keyword evidence="2" id="KW-1185">Reference proteome</keyword>
<proteinExistence type="predicted"/>
<dbReference type="Proteomes" id="UP000502928">
    <property type="component" value="Chromosome"/>
</dbReference>
<organism evidence="1 2">
    <name type="scientific">Flagellimonas oceani</name>
    <dbReference type="NCBI Taxonomy" id="2698672"/>
    <lineage>
        <taxon>Bacteria</taxon>
        <taxon>Pseudomonadati</taxon>
        <taxon>Bacteroidota</taxon>
        <taxon>Flavobacteriia</taxon>
        <taxon>Flavobacteriales</taxon>
        <taxon>Flavobacteriaceae</taxon>
        <taxon>Flagellimonas</taxon>
    </lineage>
</organism>
<dbReference type="GO" id="GO:0006508">
    <property type="term" value="P:proteolysis"/>
    <property type="evidence" value="ECO:0007669"/>
    <property type="project" value="UniProtKB-KW"/>
</dbReference>
<protein>
    <submittedName>
        <fullName evidence="1">SprT family zinc-dependent metalloprotease</fullName>
    </submittedName>
</protein>
<keyword evidence="1" id="KW-0378">Hydrolase</keyword>
<dbReference type="RefSeq" id="WP_166249806.1">
    <property type="nucleotide sequence ID" value="NZ_CP049616.1"/>
</dbReference>